<sequence length="267" mass="30620">MIFLGGCHTAVILNPSGQIGASEKTIIIVAAILMLIVVLPAIFMTFLFAWKYRESNKTSTYKPRWQFSRTIEITIWLIPAIIITILSILVWITSHTLDPYQPLKSDHNPLTIQVISLDWKWLFIYPKQQIATINQLVLPTNVPIHFRLTSDSVINSFFIPQLGSQIMTMAGMQTQLFLIANKPGTYHGISANFSGLGFAHMNFKTIVATNNQFERWVNKVRRNTNNTLDYQQYEQLAKPTINNPVEYFSPIQSNLFFEIIHKNMTQK</sequence>
<feature type="transmembrane region" description="Helical" evidence="15">
    <location>
        <begin position="26"/>
        <end position="50"/>
    </location>
</feature>
<evidence type="ECO:0000256" key="5">
    <source>
        <dbReference type="ARBA" id="ARBA00022660"/>
    </source>
</evidence>
<gene>
    <name evidence="18" type="primary">cyoA</name>
    <name evidence="18" type="ORF">Loak_0367</name>
</gene>
<evidence type="ECO:0000256" key="6">
    <source>
        <dbReference type="ARBA" id="ARBA00022692"/>
    </source>
</evidence>
<keyword evidence="9 15" id="KW-1133">Transmembrane helix</keyword>
<dbReference type="GO" id="GO:0042773">
    <property type="term" value="P:ATP synthesis coupled electron transport"/>
    <property type="evidence" value="ECO:0007669"/>
    <property type="project" value="TreeGrafter"/>
</dbReference>
<dbReference type="AlphaFoldDB" id="A0A0W0XGR5"/>
<dbReference type="InterPro" id="IPR034227">
    <property type="entry name" value="CuRO_UO_II"/>
</dbReference>
<evidence type="ECO:0000256" key="9">
    <source>
        <dbReference type="ARBA" id="ARBA00022989"/>
    </source>
</evidence>
<dbReference type="Pfam" id="PF06481">
    <property type="entry name" value="COX_ARM"/>
    <property type="match status" value="1"/>
</dbReference>
<keyword evidence="10 14" id="KW-0560">Oxidoreductase</keyword>
<dbReference type="GO" id="GO:0005507">
    <property type="term" value="F:copper ion binding"/>
    <property type="evidence" value="ECO:0007669"/>
    <property type="project" value="InterPro"/>
</dbReference>
<proteinExistence type="inferred from homology"/>
<keyword evidence="5 14" id="KW-0679">Respiratory chain</keyword>
<dbReference type="PROSITE" id="PS50857">
    <property type="entry name" value="COX2_CUA"/>
    <property type="match status" value="1"/>
</dbReference>
<feature type="transmembrane region" description="Helical" evidence="15">
    <location>
        <begin position="71"/>
        <end position="92"/>
    </location>
</feature>
<evidence type="ECO:0000256" key="12">
    <source>
        <dbReference type="ARBA" id="ARBA00023139"/>
    </source>
</evidence>
<keyword evidence="3 14" id="KW-0813">Transport</keyword>
<evidence type="ECO:0000313" key="18">
    <source>
        <dbReference type="EMBL" id="KTD43817.1"/>
    </source>
</evidence>
<dbReference type="Gene3D" id="2.60.40.420">
    <property type="entry name" value="Cupredoxins - blue copper proteins"/>
    <property type="match status" value="1"/>
</dbReference>
<dbReference type="PROSITE" id="PS50999">
    <property type="entry name" value="COX2_TM"/>
    <property type="match status" value="1"/>
</dbReference>
<accession>A0A0W0XGR5</accession>
<dbReference type="GO" id="GO:0004129">
    <property type="term" value="F:cytochrome-c oxidase activity"/>
    <property type="evidence" value="ECO:0007669"/>
    <property type="project" value="UniProtKB-UniRule"/>
</dbReference>
<evidence type="ECO:0000256" key="11">
    <source>
        <dbReference type="ARBA" id="ARBA00023136"/>
    </source>
</evidence>
<dbReference type="SUPFAM" id="SSF49503">
    <property type="entry name" value="Cupredoxins"/>
    <property type="match status" value="1"/>
</dbReference>
<evidence type="ECO:0000313" key="19">
    <source>
        <dbReference type="Proteomes" id="UP000054858"/>
    </source>
</evidence>
<evidence type="ECO:0000256" key="10">
    <source>
        <dbReference type="ARBA" id="ARBA00023002"/>
    </source>
</evidence>
<evidence type="ECO:0000259" key="16">
    <source>
        <dbReference type="PROSITE" id="PS50857"/>
    </source>
</evidence>
<dbReference type="GO" id="GO:0016682">
    <property type="term" value="F:oxidoreductase activity, acting on diphenols and related substances as donors, oxygen as acceptor"/>
    <property type="evidence" value="ECO:0007669"/>
    <property type="project" value="InterPro"/>
</dbReference>
<evidence type="ECO:0000256" key="4">
    <source>
        <dbReference type="ARBA" id="ARBA00022475"/>
    </source>
</evidence>
<dbReference type="InterPro" id="IPR006333">
    <property type="entry name" value="Cyt_o_ubiquinol_oxidase_su2"/>
</dbReference>
<keyword evidence="4 14" id="KW-1003">Cell membrane</keyword>
<evidence type="ECO:0000259" key="17">
    <source>
        <dbReference type="PROSITE" id="PS50999"/>
    </source>
</evidence>
<organism evidence="18 19">
    <name type="scientific">Legionella oakridgensis</name>
    <dbReference type="NCBI Taxonomy" id="29423"/>
    <lineage>
        <taxon>Bacteria</taxon>
        <taxon>Pseudomonadati</taxon>
        <taxon>Pseudomonadota</taxon>
        <taxon>Gammaproteobacteria</taxon>
        <taxon>Legionellales</taxon>
        <taxon>Legionellaceae</taxon>
        <taxon>Legionella</taxon>
    </lineage>
</organism>
<dbReference type="Gene3D" id="1.10.287.90">
    <property type="match status" value="1"/>
</dbReference>
<keyword evidence="7" id="KW-0732">Signal</keyword>
<comment type="similarity">
    <text evidence="2 14">Belongs to the cytochrome c oxidase subunit 2 family.</text>
</comment>
<dbReference type="GO" id="GO:0009486">
    <property type="term" value="F:cytochrome bo3 ubiquinol oxidase activity"/>
    <property type="evidence" value="ECO:0007669"/>
    <property type="project" value="InterPro"/>
</dbReference>
<dbReference type="InterPro" id="IPR010514">
    <property type="entry name" value="COX_ARM"/>
</dbReference>
<dbReference type="Pfam" id="PF00116">
    <property type="entry name" value="COX2"/>
    <property type="match status" value="1"/>
</dbReference>
<dbReference type="InterPro" id="IPR002429">
    <property type="entry name" value="CcO_II-like_C"/>
</dbReference>
<dbReference type="EMBL" id="LNYP01000006">
    <property type="protein sequence ID" value="KTD43817.1"/>
    <property type="molecule type" value="Genomic_DNA"/>
</dbReference>
<dbReference type="PANTHER" id="PTHR22888">
    <property type="entry name" value="CYTOCHROME C OXIDASE, SUBUNIT II"/>
    <property type="match status" value="1"/>
</dbReference>
<keyword evidence="8 14" id="KW-0249">Electron transport</keyword>
<comment type="subcellular location">
    <subcellularLocation>
        <location evidence="1">Cell membrane</location>
        <topology evidence="1">Multi-pass membrane protein</topology>
    </subcellularLocation>
</comment>
<comment type="caution">
    <text evidence="18">The sequence shown here is derived from an EMBL/GenBank/DDBJ whole genome shotgun (WGS) entry which is preliminary data.</text>
</comment>
<feature type="domain" description="Cytochrome oxidase subunit II copper A binding" evidence="16">
    <location>
        <begin position="107"/>
        <end position="219"/>
    </location>
</feature>
<dbReference type="CDD" id="cd04212">
    <property type="entry name" value="CuRO_UO_II"/>
    <property type="match status" value="1"/>
</dbReference>
<keyword evidence="11 14" id="KW-0472">Membrane</keyword>
<keyword evidence="12" id="KW-0564">Palmitate</keyword>
<dbReference type="Proteomes" id="UP000054858">
    <property type="component" value="Unassembled WGS sequence"/>
</dbReference>
<evidence type="ECO:0000256" key="14">
    <source>
        <dbReference type="PIRNR" id="PIRNR000292"/>
    </source>
</evidence>
<dbReference type="InterPro" id="IPR008972">
    <property type="entry name" value="Cupredoxin"/>
</dbReference>
<dbReference type="NCBIfam" id="TIGR01433">
    <property type="entry name" value="CyoA"/>
    <property type="match status" value="1"/>
</dbReference>
<keyword evidence="13" id="KW-0449">Lipoprotein</keyword>
<dbReference type="InterPro" id="IPR036257">
    <property type="entry name" value="Cyt_c_oxidase_su2_TM_sf"/>
</dbReference>
<dbReference type="PRINTS" id="PR01166">
    <property type="entry name" value="CYCOXIDASEII"/>
</dbReference>
<evidence type="ECO:0000256" key="1">
    <source>
        <dbReference type="ARBA" id="ARBA00004651"/>
    </source>
</evidence>
<protein>
    <recommendedName>
        <fullName evidence="14">Ubiquinol oxidase subunit 2</fullName>
    </recommendedName>
</protein>
<name>A0A0W0XGR5_9GAMM</name>
<dbReference type="PANTHER" id="PTHR22888:SF18">
    <property type="entry name" value="CYTOCHROME BO(3) UBIQUINOL OXIDASE SUBUNIT 2"/>
    <property type="match status" value="1"/>
</dbReference>
<reference evidence="18 19" key="1">
    <citation type="submission" date="2015-11" db="EMBL/GenBank/DDBJ databases">
        <title>Genomic analysis of 38 Legionella species identifies large and diverse effector repertoires.</title>
        <authorList>
            <person name="Burstein D."/>
            <person name="Amaro F."/>
            <person name="Zusman T."/>
            <person name="Lifshitz Z."/>
            <person name="Cohen O."/>
            <person name="Gilbert J.A."/>
            <person name="Pupko T."/>
            <person name="Shuman H.A."/>
            <person name="Segal G."/>
        </authorList>
    </citation>
    <scope>NUCLEOTIDE SEQUENCE [LARGE SCALE GENOMIC DNA]</scope>
    <source>
        <strain evidence="18 19">Oak Ridge-10</strain>
    </source>
</reference>
<dbReference type="GO" id="GO:0005886">
    <property type="term" value="C:plasma membrane"/>
    <property type="evidence" value="ECO:0007669"/>
    <property type="project" value="UniProtKB-SubCell"/>
</dbReference>
<evidence type="ECO:0000256" key="8">
    <source>
        <dbReference type="ARBA" id="ARBA00022982"/>
    </source>
</evidence>
<dbReference type="PIRSF" id="PIRSF000292">
    <property type="entry name" value="Ubi_od_II"/>
    <property type="match status" value="1"/>
</dbReference>
<evidence type="ECO:0000256" key="2">
    <source>
        <dbReference type="ARBA" id="ARBA00007866"/>
    </source>
</evidence>
<dbReference type="PATRIC" id="fig|29423.5.peg.378"/>
<dbReference type="SUPFAM" id="SSF81464">
    <property type="entry name" value="Cytochrome c oxidase subunit II-like, transmembrane region"/>
    <property type="match status" value="1"/>
</dbReference>
<evidence type="ECO:0000256" key="3">
    <source>
        <dbReference type="ARBA" id="ARBA00022448"/>
    </source>
</evidence>
<feature type="domain" description="Cytochrome oxidase subunit II transmembrane region profile" evidence="17">
    <location>
        <begin position="4"/>
        <end position="101"/>
    </location>
</feature>
<dbReference type="InterPro" id="IPR011759">
    <property type="entry name" value="Cyt_c_oxidase_su2_TM_dom"/>
</dbReference>
<dbReference type="InterPro" id="IPR045187">
    <property type="entry name" value="CcO_II"/>
</dbReference>
<evidence type="ECO:0000256" key="15">
    <source>
        <dbReference type="SAM" id="Phobius"/>
    </source>
</evidence>
<evidence type="ECO:0000256" key="7">
    <source>
        <dbReference type="ARBA" id="ARBA00022729"/>
    </source>
</evidence>
<keyword evidence="6 15" id="KW-0812">Transmembrane</keyword>
<evidence type="ECO:0000256" key="13">
    <source>
        <dbReference type="ARBA" id="ARBA00023288"/>
    </source>
</evidence>